<gene>
    <name evidence="2" type="ORF">VSH64_10120</name>
</gene>
<proteinExistence type="predicted"/>
<dbReference type="InterPro" id="IPR036661">
    <property type="entry name" value="Luciferase-like_sf"/>
</dbReference>
<evidence type="ECO:0000313" key="3">
    <source>
        <dbReference type="Proteomes" id="UP001330812"/>
    </source>
</evidence>
<evidence type="ECO:0000259" key="1">
    <source>
        <dbReference type="Pfam" id="PF00296"/>
    </source>
</evidence>
<dbReference type="SUPFAM" id="SSF51679">
    <property type="entry name" value="Bacterial luciferase-like"/>
    <property type="match status" value="1"/>
</dbReference>
<dbReference type="Proteomes" id="UP001330812">
    <property type="component" value="Chromosome"/>
</dbReference>
<evidence type="ECO:0000313" key="2">
    <source>
        <dbReference type="EMBL" id="WSE32459.1"/>
    </source>
</evidence>
<sequence>MSTAGLRSAGLRLDTLDTGTALLTPVVEGPPDAARAFLSDAESAGVGSFWLGEILGREAFTAASLALSATRNAVVVNAVARSLERPPKSAAGAQALLWDDHPGRYLLGLGVSGAARDRGRSPVAFLREYLDELDHHLTRLRPDLPRPPRIIGAYSAGLTALAAARTEGVVTFLVPAHTHWARQQLGSAPYLAVVQWVLFCADPVRARSTIRDRLAYYLTLPHQQAKFHRLGFTAADTTAPGSDRLVDALCAWGTVPDVLRRLDAHRAAGADQVVLGHLDPPGDALLTSLAEVTATSSGPR</sequence>
<dbReference type="EMBL" id="CP142149">
    <property type="protein sequence ID" value="WSE32459.1"/>
    <property type="molecule type" value="Genomic_DNA"/>
</dbReference>
<dbReference type="InterPro" id="IPR011251">
    <property type="entry name" value="Luciferase-like_dom"/>
</dbReference>
<dbReference type="Gene3D" id="3.20.20.30">
    <property type="entry name" value="Luciferase-like domain"/>
    <property type="match status" value="1"/>
</dbReference>
<feature type="domain" description="Luciferase-like" evidence="1">
    <location>
        <begin position="28"/>
        <end position="272"/>
    </location>
</feature>
<reference evidence="2 3" key="1">
    <citation type="journal article" date="2015" name="Int. J. Syst. Evol. Microbiol.">
        <title>Amycolatopsis rhabdoformis sp. nov., an actinomycete isolated from a tropical forest soil.</title>
        <authorList>
            <person name="Souza W.R."/>
            <person name="Silva R.E."/>
            <person name="Goodfellow M."/>
            <person name="Busarakam K."/>
            <person name="Figueiro F.S."/>
            <person name="Ferreira D."/>
            <person name="Rodrigues-Filho E."/>
            <person name="Moraes L.A.B."/>
            <person name="Zucchi T.D."/>
        </authorList>
    </citation>
    <scope>NUCLEOTIDE SEQUENCE [LARGE SCALE GENOMIC DNA]</scope>
    <source>
        <strain evidence="2 3">NCIMB 14900</strain>
    </source>
</reference>
<keyword evidence="3" id="KW-1185">Reference proteome</keyword>
<organism evidence="2 3">
    <name type="scientific">Amycolatopsis rhabdoformis</name>
    <dbReference type="NCBI Taxonomy" id="1448059"/>
    <lineage>
        <taxon>Bacteria</taxon>
        <taxon>Bacillati</taxon>
        <taxon>Actinomycetota</taxon>
        <taxon>Actinomycetes</taxon>
        <taxon>Pseudonocardiales</taxon>
        <taxon>Pseudonocardiaceae</taxon>
        <taxon>Amycolatopsis</taxon>
    </lineage>
</organism>
<name>A0ABZ1IDB7_9PSEU</name>
<accession>A0ABZ1IDB7</accession>
<dbReference type="Pfam" id="PF00296">
    <property type="entry name" value="Bac_luciferase"/>
    <property type="match status" value="1"/>
</dbReference>
<protein>
    <submittedName>
        <fullName evidence="2">LLM class flavin-dependent oxidoreductase</fullName>
    </submittedName>
</protein>
<dbReference type="RefSeq" id="WP_326835266.1">
    <property type="nucleotide sequence ID" value="NZ_CP142149.1"/>
</dbReference>